<accession>A0A923M6D4</accession>
<keyword evidence="1" id="KW-0812">Transmembrane</keyword>
<name>A0A923M6D4_9BURK</name>
<keyword evidence="1" id="KW-0472">Membrane</keyword>
<organism evidence="2 3">
    <name type="scientific">Ramlibacter albus</name>
    <dbReference type="NCBI Taxonomy" id="2079448"/>
    <lineage>
        <taxon>Bacteria</taxon>
        <taxon>Pseudomonadati</taxon>
        <taxon>Pseudomonadota</taxon>
        <taxon>Betaproteobacteria</taxon>
        <taxon>Burkholderiales</taxon>
        <taxon>Comamonadaceae</taxon>
        <taxon>Ramlibacter</taxon>
    </lineage>
</organism>
<proteinExistence type="predicted"/>
<gene>
    <name evidence="2" type="ORF">H8R02_07055</name>
</gene>
<sequence length="140" mass="15005">MREATAEGRIFIAVGAALFALLCAVAVSASTMDGAIGELASPRRWVLVAFGLGINLGTLALMRQFVAPKSLAVLAIFVVLVVVSLASGFRWMQVQVPIAFWLGDILVMAVCCLVVVVRAARKRAMQPDVQSSFLASRLWK</sequence>
<comment type="caution">
    <text evidence="2">The sequence shown here is derived from an EMBL/GenBank/DDBJ whole genome shotgun (WGS) entry which is preliminary data.</text>
</comment>
<feature type="transmembrane region" description="Helical" evidence="1">
    <location>
        <begin position="45"/>
        <end position="62"/>
    </location>
</feature>
<protein>
    <submittedName>
        <fullName evidence="2">Uncharacterized protein</fullName>
    </submittedName>
</protein>
<reference evidence="2" key="1">
    <citation type="submission" date="2020-08" db="EMBL/GenBank/DDBJ databases">
        <title>Ramlibacter sp. GTP1 16S ribosomal RNA gene genome sequencing and assembly.</title>
        <authorList>
            <person name="Kang M."/>
        </authorList>
    </citation>
    <scope>NUCLEOTIDE SEQUENCE</scope>
    <source>
        <strain evidence="2">GTP1</strain>
    </source>
</reference>
<dbReference type="RefSeq" id="WP_187080678.1">
    <property type="nucleotide sequence ID" value="NZ_JACORU010000002.1"/>
</dbReference>
<feature type="transmembrane region" description="Helical" evidence="1">
    <location>
        <begin position="98"/>
        <end position="117"/>
    </location>
</feature>
<dbReference type="AlphaFoldDB" id="A0A923M6D4"/>
<dbReference type="Proteomes" id="UP000596827">
    <property type="component" value="Unassembled WGS sequence"/>
</dbReference>
<dbReference type="EMBL" id="JACORU010000002">
    <property type="protein sequence ID" value="MBC5764200.1"/>
    <property type="molecule type" value="Genomic_DNA"/>
</dbReference>
<keyword evidence="1" id="KW-1133">Transmembrane helix</keyword>
<evidence type="ECO:0000256" key="1">
    <source>
        <dbReference type="SAM" id="Phobius"/>
    </source>
</evidence>
<evidence type="ECO:0000313" key="3">
    <source>
        <dbReference type="Proteomes" id="UP000596827"/>
    </source>
</evidence>
<keyword evidence="3" id="KW-1185">Reference proteome</keyword>
<feature type="transmembrane region" description="Helical" evidence="1">
    <location>
        <begin position="71"/>
        <end position="92"/>
    </location>
</feature>
<evidence type="ECO:0000313" key="2">
    <source>
        <dbReference type="EMBL" id="MBC5764200.1"/>
    </source>
</evidence>